<dbReference type="GO" id="GO:0005737">
    <property type="term" value="C:cytoplasm"/>
    <property type="evidence" value="ECO:0007669"/>
    <property type="project" value="UniProtKB-SubCell"/>
</dbReference>
<comment type="catalytic activity">
    <reaction evidence="5">
        <text>XMP + diphosphate = xanthine + 5-phospho-alpha-D-ribose 1-diphosphate</text>
        <dbReference type="Rhea" id="RHEA:10800"/>
        <dbReference type="ChEBI" id="CHEBI:17712"/>
        <dbReference type="ChEBI" id="CHEBI:33019"/>
        <dbReference type="ChEBI" id="CHEBI:57464"/>
        <dbReference type="ChEBI" id="CHEBI:58017"/>
        <dbReference type="EC" id="2.4.2.22"/>
    </reaction>
</comment>
<comment type="subunit">
    <text evidence="5">Homodimer.</text>
</comment>
<dbReference type="InterPro" id="IPR050118">
    <property type="entry name" value="Pur/Pyrimidine_PRTase"/>
</dbReference>
<keyword evidence="2 5" id="KW-0328">Glycosyltransferase</keyword>
<evidence type="ECO:0000256" key="5">
    <source>
        <dbReference type="HAMAP-Rule" id="MF_01184"/>
    </source>
</evidence>
<feature type="binding site" evidence="5">
    <location>
        <begin position="128"/>
        <end position="132"/>
    </location>
    <ligand>
        <name>5-phospho-alpha-D-ribose 1-diphosphate</name>
        <dbReference type="ChEBI" id="CHEBI:58017"/>
    </ligand>
</feature>
<dbReference type="InterPro" id="IPR000836">
    <property type="entry name" value="PRTase_dom"/>
</dbReference>
<feature type="binding site" evidence="5">
    <location>
        <position position="156"/>
    </location>
    <ligand>
        <name>xanthine</name>
        <dbReference type="ChEBI" id="CHEBI:17712"/>
    </ligand>
</feature>
<dbReference type="AlphaFoldDB" id="A0A1Q2D7D0"/>
<dbReference type="GO" id="GO:0046110">
    <property type="term" value="P:xanthine metabolic process"/>
    <property type="evidence" value="ECO:0007669"/>
    <property type="project" value="UniProtKB-UniRule"/>
</dbReference>
<dbReference type="Proteomes" id="UP000188246">
    <property type="component" value="Chromosome"/>
</dbReference>
<keyword evidence="3 5" id="KW-0808">Transferase</keyword>
<dbReference type="STRING" id="633807.BW732_08950"/>
<dbReference type="CDD" id="cd06223">
    <property type="entry name" value="PRTases_typeI"/>
    <property type="match status" value="1"/>
</dbReference>
<evidence type="ECO:0000313" key="8">
    <source>
        <dbReference type="Proteomes" id="UP000188246"/>
    </source>
</evidence>
<proteinExistence type="inferred from homology"/>
<dbReference type="NCBIfam" id="NF006671">
    <property type="entry name" value="PRK09219.1"/>
    <property type="match status" value="1"/>
</dbReference>
<dbReference type="PANTHER" id="PTHR43864:SF1">
    <property type="entry name" value="XANTHINE PHOSPHORIBOSYLTRANSFERASE"/>
    <property type="match status" value="1"/>
</dbReference>
<dbReference type="SUPFAM" id="SSF53271">
    <property type="entry name" value="PRTase-like"/>
    <property type="match status" value="1"/>
</dbReference>
<organism evidence="7 8">
    <name type="scientific">Vagococcus penaei</name>
    <dbReference type="NCBI Taxonomy" id="633807"/>
    <lineage>
        <taxon>Bacteria</taxon>
        <taxon>Bacillati</taxon>
        <taxon>Bacillota</taxon>
        <taxon>Bacilli</taxon>
        <taxon>Lactobacillales</taxon>
        <taxon>Enterococcaceae</taxon>
        <taxon>Vagococcus</taxon>
    </lineage>
</organism>
<comment type="subcellular location">
    <subcellularLocation>
        <location evidence="5">Cytoplasm</location>
    </subcellularLocation>
</comment>
<evidence type="ECO:0000256" key="6">
    <source>
        <dbReference type="NCBIfam" id="TIGR01744"/>
    </source>
</evidence>
<dbReference type="RefSeq" id="WP_077276413.1">
    <property type="nucleotide sequence ID" value="NZ_CP019609.1"/>
</dbReference>
<dbReference type="EMBL" id="CP019609">
    <property type="protein sequence ID" value="AQP54336.1"/>
    <property type="molecule type" value="Genomic_DNA"/>
</dbReference>
<dbReference type="KEGG" id="vpi:BW732_08950"/>
<dbReference type="GO" id="GO:0006166">
    <property type="term" value="P:purine ribonucleoside salvage"/>
    <property type="evidence" value="ECO:0007669"/>
    <property type="project" value="UniProtKB-KW"/>
</dbReference>
<protein>
    <recommendedName>
        <fullName evidence="5 6">Xanthine phosphoribosyltransferase</fullName>
        <shortName evidence="5">XPRTase</shortName>
        <ecNumber evidence="5 6">2.4.2.22</ecNumber>
    </recommendedName>
</protein>
<dbReference type="UniPathway" id="UPA00602">
    <property type="reaction ID" value="UER00658"/>
</dbReference>
<name>A0A1Q2D7D0_9ENTE</name>
<evidence type="ECO:0000313" key="7">
    <source>
        <dbReference type="EMBL" id="AQP54336.1"/>
    </source>
</evidence>
<evidence type="ECO:0000256" key="3">
    <source>
        <dbReference type="ARBA" id="ARBA00022679"/>
    </source>
</evidence>
<evidence type="ECO:0000256" key="1">
    <source>
        <dbReference type="ARBA" id="ARBA00022490"/>
    </source>
</evidence>
<keyword evidence="8" id="KW-1185">Reference proteome</keyword>
<dbReference type="EC" id="2.4.2.22" evidence="5 6"/>
<reference evidence="7 8" key="1">
    <citation type="journal article" date="2010" name="Int. J. Syst. Evol. Microbiol.">
        <title>Vagococcus penaei sp. nov., isolated from spoilage microbiota of cooked shrimp (Penaeus vannamei).</title>
        <authorList>
            <person name="Jaffres E."/>
            <person name="Prevost H."/>
            <person name="Rossero A."/>
            <person name="Joffraud J.J."/>
            <person name="Dousset X."/>
        </authorList>
    </citation>
    <scope>NUCLEOTIDE SEQUENCE [LARGE SCALE GENOMIC DNA]</scope>
    <source>
        <strain evidence="7 8">CD276</strain>
    </source>
</reference>
<keyword evidence="1 5" id="KW-0963">Cytoplasm</keyword>
<comment type="similarity">
    <text evidence="5">Belongs to the purine/pyrimidine phosphoribosyltransferase family. Xpt subfamily.</text>
</comment>
<keyword evidence="4 5" id="KW-0660">Purine salvage</keyword>
<evidence type="ECO:0000256" key="2">
    <source>
        <dbReference type="ARBA" id="ARBA00022676"/>
    </source>
</evidence>
<feature type="binding site" evidence="5">
    <location>
        <position position="20"/>
    </location>
    <ligand>
        <name>xanthine</name>
        <dbReference type="ChEBI" id="CHEBI:17712"/>
    </ligand>
</feature>
<dbReference type="GO" id="GO:0000310">
    <property type="term" value="F:xanthine phosphoribosyltransferase activity"/>
    <property type="evidence" value="ECO:0007669"/>
    <property type="project" value="UniProtKB-UniRule"/>
</dbReference>
<accession>A0A1Q2D7D0</accession>
<dbReference type="HAMAP" id="MF_01184">
    <property type="entry name" value="XPRTase"/>
    <property type="match status" value="1"/>
</dbReference>
<dbReference type="InterPro" id="IPR029057">
    <property type="entry name" value="PRTase-like"/>
</dbReference>
<dbReference type="Gene3D" id="3.40.50.2020">
    <property type="match status" value="1"/>
</dbReference>
<dbReference type="NCBIfam" id="TIGR01744">
    <property type="entry name" value="XPRTase"/>
    <property type="match status" value="1"/>
</dbReference>
<evidence type="ECO:0000256" key="4">
    <source>
        <dbReference type="ARBA" id="ARBA00022726"/>
    </source>
</evidence>
<dbReference type="PANTHER" id="PTHR43864">
    <property type="entry name" value="HYPOXANTHINE/GUANINE PHOSPHORIBOSYLTRANSFERASE"/>
    <property type="match status" value="1"/>
</dbReference>
<comment type="function">
    <text evidence="5">Converts the preformed base xanthine, a product of nucleic acid breakdown, to xanthosine 5'-monophosphate (XMP), so it can be reused for RNA or DNA synthesis.</text>
</comment>
<dbReference type="Pfam" id="PF00156">
    <property type="entry name" value="Pribosyltran"/>
    <property type="match status" value="1"/>
</dbReference>
<gene>
    <name evidence="5" type="primary">xpt</name>
    <name evidence="7" type="ORF">BW732_08950</name>
</gene>
<dbReference type="InterPro" id="IPR010079">
    <property type="entry name" value="Xanthine_PRibTrfase"/>
</dbReference>
<dbReference type="OrthoDB" id="9790678at2"/>
<dbReference type="GO" id="GO:0032265">
    <property type="term" value="P:XMP salvage"/>
    <property type="evidence" value="ECO:0007669"/>
    <property type="project" value="UniProtKB-UniRule"/>
</dbReference>
<sequence>MKELREKIQKEGTVLGENVLKVDGFLTHQIDAKLMSQIGQRFAELYKDRGITKIVTIEASGIAPAVFAGLAMDVPVIFARKQKSLTMNQELLTASVYSFTKQVTNDISISTKFLTKNDHVLVIDDFLANGQAALGLIELCQQAGATVEGIGIVIEKSFQNGRQLIVDKGYRVDSLARIASLENNEVHFIIEEED</sequence>
<comment type="pathway">
    <text evidence="5">Purine metabolism; XMP biosynthesis via salvage pathway; XMP from xanthine: step 1/1.</text>
</comment>
<feature type="binding site" evidence="5">
    <location>
        <position position="27"/>
    </location>
    <ligand>
        <name>xanthine</name>
        <dbReference type="ChEBI" id="CHEBI:17712"/>
    </ligand>
</feature>